<reference evidence="1" key="2">
    <citation type="submission" date="2020-09" db="EMBL/GenBank/DDBJ databases">
        <authorList>
            <person name="Sun Q."/>
            <person name="Ohkuma M."/>
        </authorList>
    </citation>
    <scope>NUCLEOTIDE SEQUENCE</scope>
    <source>
        <strain evidence="1">JCM 4637</strain>
    </source>
</reference>
<evidence type="ECO:0000313" key="1">
    <source>
        <dbReference type="EMBL" id="GHC89784.1"/>
    </source>
</evidence>
<dbReference type="RefSeq" id="WP_229897716.1">
    <property type="nucleotide sequence ID" value="NZ_BMVC01000004.1"/>
</dbReference>
<proteinExistence type="predicted"/>
<name>A0A918WWA8_9ACTN</name>
<dbReference type="Proteomes" id="UP000638353">
    <property type="component" value="Unassembled WGS sequence"/>
</dbReference>
<protein>
    <recommendedName>
        <fullName evidence="3">GTPase HflX N-terminal domain-containing protein</fullName>
    </recommendedName>
</protein>
<reference evidence="1" key="1">
    <citation type="journal article" date="2014" name="Int. J. Syst. Evol. Microbiol.">
        <title>Complete genome sequence of Corynebacterium casei LMG S-19264T (=DSM 44701T), isolated from a smear-ripened cheese.</title>
        <authorList>
            <consortium name="US DOE Joint Genome Institute (JGI-PGF)"/>
            <person name="Walter F."/>
            <person name="Albersmeier A."/>
            <person name="Kalinowski J."/>
            <person name="Ruckert C."/>
        </authorList>
    </citation>
    <scope>NUCLEOTIDE SEQUENCE</scope>
    <source>
        <strain evidence="1">JCM 4637</strain>
    </source>
</reference>
<evidence type="ECO:0000313" key="2">
    <source>
        <dbReference type="Proteomes" id="UP000638353"/>
    </source>
</evidence>
<organism evidence="1 2">
    <name type="scientific">Streptomyces finlayi</name>
    <dbReference type="NCBI Taxonomy" id="67296"/>
    <lineage>
        <taxon>Bacteria</taxon>
        <taxon>Bacillati</taxon>
        <taxon>Actinomycetota</taxon>
        <taxon>Actinomycetes</taxon>
        <taxon>Kitasatosporales</taxon>
        <taxon>Streptomycetaceae</taxon>
        <taxon>Streptomyces</taxon>
    </lineage>
</organism>
<evidence type="ECO:0008006" key="3">
    <source>
        <dbReference type="Google" id="ProtNLM"/>
    </source>
</evidence>
<dbReference type="EMBL" id="BMVC01000004">
    <property type="protein sequence ID" value="GHC89784.1"/>
    <property type="molecule type" value="Genomic_DNA"/>
</dbReference>
<sequence>MTGTDVVLVGLFSGKQKDFAAQMDAAECRLTQCGVRVVGRIVQRRGVSHGGVAKMSLPFSARTLLSYGKVREPAALGEEREADAVVLLTPMTERQQHVLERMLGRPVVRLGDVHTRDGG</sequence>
<accession>A0A918WWA8</accession>
<comment type="caution">
    <text evidence="1">The sequence shown here is derived from an EMBL/GenBank/DDBJ whole genome shotgun (WGS) entry which is preliminary data.</text>
</comment>
<gene>
    <name evidence="1" type="ORF">GCM10010334_23240</name>
</gene>
<dbReference type="AlphaFoldDB" id="A0A918WWA8"/>